<feature type="chain" id="PRO_5044318739" evidence="6">
    <location>
        <begin position="28"/>
        <end position="523"/>
    </location>
</feature>
<protein>
    <submittedName>
        <fullName evidence="8">RagB/SusD family nutrient uptake outer membrane protein</fullName>
    </submittedName>
</protein>
<keyword evidence="3 6" id="KW-0732">Signal</keyword>
<evidence type="ECO:0000256" key="4">
    <source>
        <dbReference type="ARBA" id="ARBA00023136"/>
    </source>
</evidence>
<evidence type="ECO:0000256" key="1">
    <source>
        <dbReference type="ARBA" id="ARBA00004442"/>
    </source>
</evidence>
<dbReference type="GO" id="GO:0009279">
    <property type="term" value="C:cell outer membrane"/>
    <property type="evidence" value="ECO:0007669"/>
    <property type="project" value="UniProtKB-SubCell"/>
</dbReference>
<feature type="domain" description="RagB/SusD" evidence="7">
    <location>
        <begin position="383"/>
        <end position="522"/>
    </location>
</feature>
<gene>
    <name evidence="8" type="ORF">GTC17253_00060</name>
</gene>
<proteinExistence type="inferred from homology"/>
<organism evidence="8">
    <name type="scientific">Prevotella sp. GTC17253</name>
    <dbReference type="NCBI Taxonomy" id="3236793"/>
    <lineage>
        <taxon>Bacteria</taxon>
        <taxon>Pseudomonadati</taxon>
        <taxon>Bacteroidota</taxon>
        <taxon>Bacteroidia</taxon>
        <taxon>Bacteroidales</taxon>
        <taxon>Prevotellaceae</taxon>
        <taxon>Prevotella</taxon>
    </lineage>
</organism>
<name>A0AB33IPT3_9BACT</name>
<reference evidence="8" key="1">
    <citation type="submission" date="2024-07" db="EMBL/GenBank/DDBJ databases">
        <title>Complete genome sequence of Prevotella sp. YM-2024 GTC17253.</title>
        <authorList>
            <person name="Hayashi M."/>
            <person name="Muto Y."/>
            <person name="Tanaka K."/>
            <person name="Niwa H."/>
        </authorList>
    </citation>
    <scope>NUCLEOTIDE SEQUENCE</scope>
    <source>
        <strain evidence="8">GTC17253</strain>
    </source>
</reference>
<evidence type="ECO:0000256" key="2">
    <source>
        <dbReference type="ARBA" id="ARBA00006275"/>
    </source>
</evidence>
<dbReference type="Pfam" id="PF07980">
    <property type="entry name" value="SusD_RagB"/>
    <property type="match status" value="1"/>
</dbReference>
<dbReference type="InterPro" id="IPR011990">
    <property type="entry name" value="TPR-like_helical_dom_sf"/>
</dbReference>
<keyword evidence="4" id="KW-0472">Membrane</keyword>
<dbReference type="AlphaFoldDB" id="A0AB33IPT3"/>
<dbReference type="EMBL" id="AP035785">
    <property type="protein sequence ID" value="BFO70040.1"/>
    <property type="molecule type" value="Genomic_DNA"/>
</dbReference>
<evidence type="ECO:0000256" key="6">
    <source>
        <dbReference type="SAM" id="SignalP"/>
    </source>
</evidence>
<accession>A0AB33IPT3</accession>
<evidence type="ECO:0000256" key="5">
    <source>
        <dbReference type="ARBA" id="ARBA00023237"/>
    </source>
</evidence>
<dbReference type="Gene3D" id="1.25.40.390">
    <property type="match status" value="1"/>
</dbReference>
<sequence>MKVFNQFKYVACTVALAFSATLFTGCADLNPVDYSEMNSELFPKVESDYVTLVNECYRSIRSSWFDGLFATDDRGCVAINDATTEILTARSYIFKKQHDLDWNSTDDYLVGFYYTEKDPSGGGYRDGFANDISRCTANLAYIEKSTTLTDAAKKKMAAEVRCARAFVAYTLYDMFGPLIIAPADLLDNPRNDKPLPRMKREEMVKYIEDDLLFAAENLPSPNDVEYGRFSTGLAKMLLIRLYLHETRIDKSYYTKVETLAKELMQASNGYQLQPSYIKMFELGGQGKANKEIIFALPVNTEMVSWNDWHMFVLPADFASNGMKGGYHSLTSTWHFYDSFEPTDTRRTYLLAEYKSSKTGMVVHRGDYPNLDIGPIPMKYGFDTELFKNSGRSSIDPIVYRYADVYLSLAEALYRKPGASTADKQSALTYINVIRERAGIPALAYTEIDSDAKFVDVILKERMHEFWCENGQYRADLIRMDKFVESAKTINGSAYATKAKEVYPLPKSVITDGKGVVIQNEGYD</sequence>
<evidence type="ECO:0000313" key="8">
    <source>
        <dbReference type="EMBL" id="BFO70040.1"/>
    </source>
</evidence>
<comment type="subcellular location">
    <subcellularLocation>
        <location evidence="1">Cell outer membrane</location>
    </subcellularLocation>
</comment>
<dbReference type="PROSITE" id="PS51257">
    <property type="entry name" value="PROKAR_LIPOPROTEIN"/>
    <property type="match status" value="1"/>
</dbReference>
<comment type="similarity">
    <text evidence="2">Belongs to the SusD family.</text>
</comment>
<evidence type="ECO:0000259" key="7">
    <source>
        <dbReference type="Pfam" id="PF07980"/>
    </source>
</evidence>
<feature type="signal peptide" evidence="6">
    <location>
        <begin position="1"/>
        <end position="27"/>
    </location>
</feature>
<dbReference type="InterPro" id="IPR012944">
    <property type="entry name" value="SusD_RagB_dom"/>
</dbReference>
<dbReference type="SUPFAM" id="SSF48452">
    <property type="entry name" value="TPR-like"/>
    <property type="match status" value="1"/>
</dbReference>
<evidence type="ECO:0000256" key="3">
    <source>
        <dbReference type="ARBA" id="ARBA00022729"/>
    </source>
</evidence>
<keyword evidence="5" id="KW-0998">Cell outer membrane</keyword>